<keyword evidence="2" id="KW-0255">Endonuclease</keyword>
<evidence type="ECO:0000313" key="3">
    <source>
        <dbReference type="Proteomes" id="UP000250856"/>
    </source>
</evidence>
<gene>
    <name evidence="2" type="primary">67</name>
    <name evidence="2" type="ORF">SEA_YOSIF_67</name>
</gene>
<proteinExistence type="predicted"/>
<dbReference type="GeneID" id="64470627"/>
<organism evidence="2 3">
    <name type="scientific">Streptomyces phage Yosif</name>
    <dbReference type="NCBI Taxonomy" id="2201421"/>
    <lineage>
        <taxon>Viruses</taxon>
        <taxon>Duplodnaviria</taxon>
        <taxon>Heunggongvirae</taxon>
        <taxon>Uroviricota</taxon>
        <taxon>Caudoviricetes</taxon>
        <taxon>Arquatrovirinae</taxon>
        <taxon>Yosifvirus</taxon>
        <taxon>Yosifvirus yosif</taxon>
    </lineage>
</organism>
<dbReference type="EMBL" id="MH248947">
    <property type="protein sequence ID" value="AWY07631.1"/>
    <property type="molecule type" value="Genomic_DNA"/>
</dbReference>
<dbReference type="GO" id="GO:0004519">
    <property type="term" value="F:endonuclease activity"/>
    <property type="evidence" value="ECO:0007669"/>
    <property type="project" value="UniProtKB-KW"/>
</dbReference>
<dbReference type="Proteomes" id="UP000250856">
    <property type="component" value="Segment"/>
</dbReference>
<reference evidence="3" key="1">
    <citation type="submission" date="2018-04" db="EMBL/GenBank/DDBJ databases">
        <authorList>
            <person name="Go L.Y."/>
            <person name="Mitchell J.A."/>
        </authorList>
    </citation>
    <scope>NUCLEOTIDE SEQUENCE [LARGE SCALE GENOMIC DNA]</scope>
</reference>
<dbReference type="RefSeq" id="YP_010054709.1">
    <property type="nucleotide sequence ID" value="NC_054656.1"/>
</dbReference>
<evidence type="ECO:0000313" key="2">
    <source>
        <dbReference type="EMBL" id="AWY07631.1"/>
    </source>
</evidence>
<name>A0A2Z4QBW7_9CAUD</name>
<dbReference type="KEGG" id="vg:64470627"/>
<accession>A0A2Z4QBW7</accession>
<feature type="region of interest" description="Disordered" evidence="1">
    <location>
        <begin position="1"/>
        <end position="35"/>
    </location>
</feature>
<keyword evidence="2" id="KW-0378">Hydrolase</keyword>
<evidence type="ECO:0000256" key="1">
    <source>
        <dbReference type="SAM" id="MobiDB-lite"/>
    </source>
</evidence>
<sequence>MTVSHRVIGKHLGSSPRHPLGQQGPPPERSTPVRCSVTSDKIGQCTNEVRGNSSICQTHKGRIARHGDVQADRPIRAYTKPTESVERPPLKGANDEEKFYNRIKATGEHWFWTGSTMKSGSPQAQHNGTNKSGARVAWELDGREVPEGGLVRPFCGEKLCVYVEHLELVLTGRKPLWEPEQVAA</sequence>
<keyword evidence="2" id="KW-0540">Nuclease</keyword>
<keyword evidence="3" id="KW-1185">Reference proteome</keyword>
<protein>
    <submittedName>
        <fullName evidence="2">HNH endonuclease</fullName>
    </submittedName>
</protein>